<dbReference type="Pfam" id="PF01926">
    <property type="entry name" value="MMR_HSR1"/>
    <property type="match status" value="1"/>
</dbReference>
<gene>
    <name evidence="3" type="ORF">DERYTH_LOCUS4684</name>
</gene>
<reference evidence="3" key="1">
    <citation type="submission" date="2021-06" db="EMBL/GenBank/DDBJ databases">
        <authorList>
            <person name="Kallberg Y."/>
            <person name="Tangrot J."/>
            <person name="Rosling A."/>
        </authorList>
    </citation>
    <scope>NUCLEOTIDE SEQUENCE</scope>
    <source>
        <strain evidence="3">MA453B</strain>
    </source>
</reference>
<dbReference type="InterPro" id="IPR027417">
    <property type="entry name" value="P-loop_NTPase"/>
</dbReference>
<feature type="domain" description="G" evidence="2">
    <location>
        <begin position="36"/>
        <end position="153"/>
    </location>
</feature>
<name>A0A9N9FIF4_9GLOM</name>
<keyword evidence="1" id="KW-1133">Transmembrane helix</keyword>
<proteinExistence type="predicted"/>
<dbReference type="OrthoDB" id="2420942at2759"/>
<feature type="transmembrane region" description="Helical" evidence="1">
    <location>
        <begin position="214"/>
        <end position="236"/>
    </location>
</feature>
<evidence type="ECO:0000256" key="1">
    <source>
        <dbReference type="SAM" id="Phobius"/>
    </source>
</evidence>
<comment type="caution">
    <text evidence="3">The sequence shown here is derived from an EMBL/GenBank/DDBJ whole genome shotgun (WGS) entry which is preliminary data.</text>
</comment>
<evidence type="ECO:0000259" key="2">
    <source>
        <dbReference type="Pfam" id="PF01926"/>
    </source>
</evidence>
<protein>
    <submittedName>
        <fullName evidence="3">4412_t:CDS:1</fullName>
    </submittedName>
</protein>
<dbReference type="GO" id="GO:0005525">
    <property type="term" value="F:GTP binding"/>
    <property type="evidence" value="ECO:0007669"/>
    <property type="project" value="InterPro"/>
</dbReference>
<keyword evidence="1" id="KW-0472">Membrane</keyword>
<evidence type="ECO:0000313" key="4">
    <source>
        <dbReference type="Proteomes" id="UP000789405"/>
    </source>
</evidence>
<dbReference type="AlphaFoldDB" id="A0A9N9FIF4"/>
<sequence>MALGASKKVIMLSASASQPSKPSWLRSFETTFMESVVFFGRTGEGKSSLANMMIQGDIFDDYNIFPISNNAVGETSVIASSSNEKFHVYDTIGLCESSKGNRFTNEDRNTFEEFKKIFNGGESNFVIIITDSNQEWVNKNVDAIRENFGNHKIIVVDFPFNNRYNDAVIDENQRKIRMENRDYLIQSLSGLSYKGVTLEILNPSEYIEAKVAEFVSFVLVVGATYNLISASVYYLILDRPEIAARRLKEGINIGIEDFKALAGNFSVVPSRFWGRLLK</sequence>
<dbReference type="Proteomes" id="UP000789405">
    <property type="component" value="Unassembled WGS sequence"/>
</dbReference>
<dbReference type="CDD" id="cd00882">
    <property type="entry name" value="Ras_like_GTPase"/>
    <property type="match status" value="1"/>
</dbReference>
<dbReference type="InterPro" id="IPR006073">
    <property type="entry name" value="GTP-bd"/>
</dbReference>
<accession>A0A9N9FIF4</accession>
<dbReference type="SUPFAM" id="SSF52540">
    <property type="entry name" value="P-loop containing nucleoside triphosphate hydrolases"/>
    <property type="match status" value="1"/>
</dbReference>
<keyword evidence="1" id="KW-0812">Transmembrane</keyword>
<organism evidence="3 4">
    <name type="scientific">Dentiscutata erythropus</name>
    <dbReference type="NCBI Taxonomy" id="1348616"/>
    <lineage>
        <taxon>Eukaryota</taxon>
        <taxon>Fungi</taxon>
        <taxon>Fungi incertae sedis</taxon>
        <taxon>Mucoromycota</taxon>
        <taxon>Glomeromycotina</taxon>
        <taxon>Glomeromycetes</taxon>
        <taxon>Diversisporales</taxon>
        <taxon>Gigasporaceae</taxon>
        <taxon>Dentiscutata</taxon>
    </lineage>
</organism>
<evidence type="ECO:0000313" key="3">
    <source>
        <dbReference type="EMBL" id="CAG8538419.1"/>
    </source>
</evidence>
<dbReference type="EMBL" id="CAJVPY010001830">
    <property type="protein sequence ID" value="CAG8538419.1"/>
    <property type="molecule type" value="Genomic_DNA"/>
</dbReference>
<dbReference type="Gene3D" id="3.40.50.300">
    <property type="entry name" value="P-loop containing nucleotide triphosphate hydrolases"/>
    <property type="match status" value="1"/>
</dbReference>
<keyword evidence="4" id="KW-1185">Reference proteome</keyword>